<evidence type="ECO:0000313" key="3">
    <source>
        <dbReference type="Proteomes" id="UP000886998"/>
    </source>
</evidence>
<proteinExistence type="predicted"/>
<dbReference type="InterPro" id="IPR011074">
    <property type="entry name" value="CRAL/TRIO_N_dom"/>
</dbReference>
<gene>
    <name evidence="2" type="primary">NCL1_42945</name>
    <name evidence="2" type="ORF">TNIN_250601</name>
</gene>
<organism evidence="2 3">
    <name type="scientific">Trichonephila inaurata madagascariensis</name>
    <dbReference type="NCBI Taxonomy" id="2747483"/>
    <lineage>
        <taxon>Eukaryota</taxon>
        <taxon>Metazoa</taxon>
        <taxon>Ecdysozoa</taxon>
        <taxon>Arthropoda</taxon>
        <taxon>Chelicerata</taxon>
        <taxon>Arachnida</taxon>
        <taxon>Araneae</taxon>
        <taxon>Araneomorphae</taxon>
        <taxon>Entelegynae</taxon>
        <taxon>Araneoidea</taxon>
        <taxon>Nephilidae</taxon>
        <taxon>Trichonephila</taxon>
        <taxon>Trichonephila inaurata</taxon>
    </lineage>
</organism>
<dbReference type="GO" id="GO:0016020">
    <property type="term" value="C:membrane"/>
    <property type="evidence" value="ECO:0007669"/>
    <property type="project" value="TreeGrafter"/>
</dbReference>
<dbReference type="Gene3D" id="1.10.8.20">
    <property type="entry name" value="N-terminal domain of phosphatidylinositol transfer protein sec14p"/>
    <property type="match status" value="1"/>
</dbReference>
<comment type="caution">
    <text evidence="2">The sequence shown here is derived from an EMBL/GenBank/DDBJ whole genome shotgun (WGS) entry which is preliminary data.</text>
</comment>
<sequence>MAANYEEMMKAKGFLPYHLDTLPAKFIQIAKAELGETDEIRRVTLEKFRKRILDDKKLKCLTDDKFLIQFLRVRKYDVNKAMGLIHNYFNLITSYPHFFEALDKEKMYKLASSNFFNILPYRDNEGGLVITIKMGK</sequence>
<dbReference type="InterPro" id="IPR036273">
    <property type="entry name" value="CRAL/TRIO_N_dom_sf"/>
</dbReference>
<dbReference type="PANTHER" id="PTHR10174:SF130">
    <property type="entry name" value="ALPHA-TOCOPHEROL TRANSFER PROTEIN-LIKE"/>
    <property type="match status" value="1"/>
</dbReference>
<accession>A0A8X6YKZ6</accession>
<name>A0A8X6YKZ6_9ARAC</name>
<dbReference type="PANTHER" id="PTHR10174">
    <property type="entry name" value="ALPHA-TOCOPHEROL TRANSFER PROTEIN-RELATED"/>
    <property type="match status" value="1"/>
</dbReference>
<dbReference type="EMBL" id="BMAV01019663">
    <property type="protein sequence ID" value="GFY72780.1"/>
    <property type="molecule type" value="Genomic_DNA"/>
</dbReference>
<dbReference type="OrthoDB" id="75724at2759"/>
<evidence type="ECO:0000259" key="1">
    <source>
        <dbReference type="SMART" id="SM01100"/>
    </source>
</evidence>
<dbReference type="AlphaFoldDB" id="A0A8X6YKZ6"/>
<dbReference type="SMART" id="SM01100">
    <property type="entry name" value="CRAL_TRIO_N"/>
    <property type="match status" value="1"/>
</dbReference>
<reference evidence="2" key="1">
    <citation type="submission" date="2020-08" db="EMBL/GenBank/DDBJ databases">
        <title>Multicomponent nature underlies the extraordinary mechanical properties of spider dragline silk.</title>
        <authorList>
            <person name="Kono N."/>
            <person name="Nakamura H."/>
            <person name="Mori M."/>
            <person name="Yoshida Y."/>
            <person name="Ohtoshi R."/>
            <person name="Malay A.D."/>
            <person name="Moran D.A.P."/>
            <person name="Tomita M."/>
            <person name="Numata K."/>
            <person name="Arakawa K."/>
        </authorList>
    </citation>
    <scope>NUCLEOTIDE SEQUENCE</scope>
</reference>
<evidence type="ECO:0000313" key="2">
    <source>
        <dbReference type="EMBL" id="GFY72780.1"/>
    </source>
</evidence>
<dbReference type="Proteomes" id="UP000886998">
    <property type="component" value="Unassembled WGS sequence"/>
</dbReference>
<keyword evidence="3" id="KW-1185">Reference proteome</keyword>
<protein>
    <submittedName>
        <fullName evidence="2">Alpha-tocopherol transfer protein-like</fullName>
    </submittedName>
</protein>
<dbReference type="SUPFAM" id="SSF46938">
    <property type="entry name" value="CRAL/TRIO N-terminal domain"/>
    <property type="match status" value="1"/>
</dbReference>
<dbReference type="PRINTS" id="PR00180">
    <property type="entry name" value="CRETINALDHBP"/>
</dbReference>
<feature type="domain" description="CRAL/TRIO N-terminal" evidence="1">
    <location>
        <begin position="63"/>
        <end position="88"/>
    </location>
</feature>
<dbReference type="GO" id="GO:1902936">
    <property type="term" value="F:phosphatidylinositol bisphosphate binding"/>
    <property type="evidence" value="ECO:0007669"/>
    <property type="project" value="TreeGrafter"/>
</dbReference>